<dbReference type="Gene3D" id="3.60.21.10">
    <property type="match status" value="1"/>
</dbReference>
<evidence type="ECO:0000259" key="1">
    <source>
        <dbReference type="Pfam" id="PF00149"/>
    </source>
</evidence>
<evidence type="ECO:0000313" key="2">
    <source>
        <dbReference type="EMBL" id="QCL10614.1"/>
    </source>
</evidence>
<dbReference type="InterPro" id="IPR029052">
    <property type="entry name" value="Metallo-depent_PP-like"/>
</dbReference>
<accession>A0A7S5DQQ8</accession>
<dbReference type="Pfam" id="PF00149">
    <property type="entry name" value="Metallophos"/>
    <property type="match status" value="1"/>
</dbReference>
<dbReference type="InterPro" id="IPR004843">
    <property type="entry name" value="Calcineurin-like_PHP"/>
</dbReference>
<sequence length="457" mass="51167">MITEVLDRSIVLQEAMRIHEHLNLITGHGRGTHSAPPPVDGKDVTDILRKSILSELKKSVSPSTSSVGRGFKGPRTPALSNDAPYISSDPIISIVQSALELYLRDPNTPDSIEIPDGARPAVTAARIARKTANGRIFEKFSVTDIGWVSSVVAMGIRQFVNKHPFNSAAAPSVDMADRCRMIVVGDWGSGIPRAQHVGLTMRRHVNEALASGLECHVVHLGDVYYSGFEYEYRERFLPFWPVDVTQSDRVCSWCLNGNHDMYSGGYGYFDCLLADPRFARQNQSSFFRLANSHWQVLGLDTAWDDDGLKDPQAAWVREHVGSGQRKTVLMSHHQLFSVRENSPDVGKVLRKKLAHVLEADKIDMAVWGHEHRMMTYEPYEHVRFPRLIGHGGVPVWADDFSRSLPFPGRFQSEKWQGGGLNERFANMGFAVMDFDGPRILTTYYSEDGTADLEETIE</sequence>
<geneLocation type="plasmid" evidence="2">
    <name>pC6.5d</name>
</geneLocation>
<organism evidence="2">
    <name type="scientific">Rhizobium rhizogenes</name>
    <name type="common">Agrobacterium rhizogenes</name>
    <dbReference type="NCBI Taxonomy" id="359"/>
    <lineage>
        <taxon>Bacteria</taxon>
        <taxon>Pseudomonadati</taxon>
        <taxon>Pseudomonadota</taxon>
        <taxon>Alphaproteobacteria</taxon>
        <taxon>Hyphomicrobiales</taxon>
        <taxon>Rhizobiaceae</taxon>
        <taxon>Rhizobium/Agrobacterium group</taxon>
        <taxon>Rhizobium</taxon>
    </lineage>
</organism>
<proteinExistence type="predicted"/>
<dbReference type="RefSeq" id="WP_200991915.1">
    <property type="nucleotide sequence ID" value="NZ_MK318989.1"/>
</dbReference>
<dbReference type="GO" id="GO:0016787">
    <property type="term" value="F:hydrolase activity"/>
    <property type="evidence" value="ECO:0007669"/>
    <property type="project" value="InterPro"/>
</dbReference>
<dbReference type="AlphaFoldDB" id="A0A7S5DQQ8"/>
<keyword evidence="2" id="KW-0614">Plasmid</keyword>
<name>A0A7S5DQQ8_RHIRH</name>
<dbReference type="SUPFAM" id="SSF56300">
    <property type="entry name" value="Metallo-dependent phosphatases"/>
    <property type="match status" value="1"/>
</dbReference>
<reference evidence="2" key="1">
    <citation type="submission" date="2018-12" db="EMBL/GenBank/DDBJ databases">
        <title>Three Rhizobium rhizogenes strains isolated from the same crown gall tumor carry diverse plasmids.</title>
        <authorList>
            <person name="Pulawska J."/>
            <person name="Kuzmanovic N."/>
        </authorList>
    </citation>
    <scope>NUCLEOTIDE SEQUENCE</scope>
    <source>
        <strain evidence="2">C6.5</strain>
        <plasmid evidence="2">pC6.5d</plasmid>
    </source>
</reference>
<feature type="domain" description="Calcineurin-like phosphoesterase" evidence="1">
    <location>
        <begin position="216"/>
        <end position="372"/>
    </location>
</feature>
<protein>
    <submittedName>
        <fullName evidence="2">Calcineurin-like phosphoesterase family protein</fullName>
    </submittedName>
</protein>
<gene>
    <name evidence="2" type="ORF">pC6.5d_721</name>
</gene>
<dbReference type="EMBL" id="MK318989">
    <property type="protein sequence ID" value="QCL10614.1"/>
    <property type="molecule type" value="Genomic_DNA"/>
</dbReference>